<gene>
    <name evidence="2" type="ORF">M422DRAFT_33387</name>
    <name evidence="1" type="ORF">M422DRAFT_37543</name>
</gene>
<evidence type="ECO:0000313" key="3">
    <source>
        <dbReference type="Proteomes" id="UP000054279"/>
    </source>
</evidence>
<protein>
    <submittedName>
        <fullName evidence="1">Uncharacterized protein</fullName>
    </submittedName>
</protein>
<evidence type="ECO:0000313" key="1">
    <source>
        <dbReference type="EMBL" id="KIJ27890.1"/>
    </source>
</evidence>
<accession>A0A0C9URN4</accession>
<keyword evidence="3" id="KW-1185">Reference proteome</keyword>
<organism evidence="1 3">
    <name type="scientific">Sphaerobolus stellatus (strain SS14)</name>
    <dbReference type="NCBI Taxonomy" id="990650"/>
    <lineage>
        <taxon>Eukaryota</taxon>
        <taxon>Fungi</taxon>
        <taxon>Dikarya</taxon>
        <taxon>Basidiomycota</taxon>
        <taxon>Agaricomycotina</taxon>
        <taxon>Agaricomycetes</taxon>
        <taxon>Phallomycetidae</taxon>
        <taxon>Geastrales</taxon>
        <taxon>Sphaerobolaceae</taxon>
        <taxon>Sphaerobolus</taxon>
    </lineage>
</organism>
<sequence length="55" mass="6093">MPSTVNRVVSKLMRTATREESACPNCGAYKESGRSSKQEPVAEIAEMLDDDDMAW</sequence>
<dbReference type="AlphaFoldDB" id="A0A0C9URN4"/>
<name>A0A0C9URN4_SPHS4</name>
<dbReference type="Proteomes" id="UP000054279">
    <property type="component" value="Unassembled WGS sequence"/>
</dbReference>
<dbReference type="EMBL" id="KN837321">
    <property type="protein sequence ID" value="KIJ27890.1"/>
    <property type="molecule type" value="Genomic_DNA"/>
</dbReference>
<dbReference type="EMBL" id="KN837162">
    <property type="protein sequence ID" value="KIJ38257.1"/>
    <property type="molecule type" value="Genomic_DNA"/>
</dbReference>
<reference evidence="1 3" key="1">
    <citation type="submission" date="2014-06" db="EMBL/GenBank/DDBJ databases">
        <title>Evolutionary Origins and Diversification of the Mycorrhizal Mutualists.</title>
        <authorList>
            <consortium name="DOE Joint Genome Institute"/>
            <consortium name="Mycorrhizal Genomics Consortium"/>
            <person name="Kohler A."/>
            <person name="Kuo A."/>
            <person name="Nagy L.G."/>
            <person name="Floudas D."/>
            <person name="Copeland A."/>
            <person name="Barry K.W."/>
            <person name="Cichocki N."/>
            <person name="Veneault-Fourrey C."/>
            <person name="LaButti K."/>
            <person name="Lindquist E.A."/>
            <person name="Lipzen A."/>
            <person name="Lundell T."/>
            <person name="Morin E."/>
            <person name="Murat C."/>
            <person name="Riley R."/>
            <person name="Ohm R."/>
            <person name="Sun H."/>
            <person name="Tunlid A."/>
            <person name="Henrissat B."/>
            <person name="Grigoriev I.V."/>
            <person name="Hibbett D.S."/>
            <person name="Martin F."/>
        </authorList>
    </citation>
    <scope>NUCLEOTIDE SEQUENCE [LARGE SCALE GENOMIC DNA]</scope>
    <source>
        <strain evidence="1 3">SS14</strain>
    </source>
</reference>
<evidence type="ECO:0000313" key="2">
    <source>
        <dbReference type="EMBL" id="KIJ38257.1"/>
    </source>
</evidence>
<proteinExistence type="predicted"/>
<dbReference type="HOGENOM" id="CLU_209341_1_0_1"/>